<dbReference type="EMBL" id="HE580269">
    <property type="protein sequence ID" value="CCD24288.1"/>
    <property type="molecule type" value="Genomic_DNA"/>
</dbReference>
<dbReference type="GeneID" id="11494668"/>
<dbReference type="STRING" id="1071378.G0W927"/>
<gene>
    <name evidence="1" type="primary">NDAI0C06290</name>
    <name evidence="1" type="ordered locus">NDAI_0C06290</name>
</gene>
<keyword evidence="2" id="KW-1185">Reference proteome</keyword>
<dbReference type="RefSeq" id="XP_003669531.1">
    <property type="nucleotide sequence ID" value="XM_003669483.1"/>
</dbReference>
<dbReference type="InterPro" id="IPR035985">
    <property type="entry name" value="Ubiquitin-activating_enz"/>
</dbReference>
<protein>
    <recommendedName>
        <fullName evidence="3">NEDD8-activating enzyme E1 regulatory subunit</fullName>
    </recommendedName>
</protein>
<organism evidence="1 2">
    <name type="scientific">Naumovozyma dairenensis (strain ATCC 10597 / BCRC 20456 / CBS 421 / NBRC 0211 / NRRL Y-12639)</name>
    <name type="common">Saccharomyces dairenensis</name>
    <dbReference type="NCBI Taxonomy" id="1071378"/>
    <lineage>
        <taxon>Eukaryota</taxon>
        <taxon>Fungi</taxon>
        <taxon>Dikarya</taxon>
        <taxon>Ascomycota</taxon>
        <taxon>Saccharomycotina</taxon>
        <taxon>Saccharomycetes</taxon>
        <taxon>Saccharomycetales</taxon>
        <taxon>Saccharomycetaceae</taxon>
        <taxon>Naumovozyma</taxon>
    </lineage>
</organism>
<dbReference type="SUPFAM" id="SSF69572">
    <property type="entry name" value="Activating enzymes of the ubiquitin-like proteins"/>
    <property type="match status" value="1"/>
</dbReference>
<dbReference type="Gene3D" id="3.40.50.720">
    <property type="entry name" value="NAD(P)-binding Rossmann-like Domain"/>
    <property type="match status" value="1"/>
</dbReference>
<reference evidence="1 2" key="1">
    <citation type="journal article" date="2011" name="Proc. Natl. Acad. Sci. U.S.A.">
        <title>Evolutionary erosion of yeast sex chromosomes by mating-type switching accidents.</title>
        <authorList>
            <person name="Gordon J.L."/>
            <person name="Armisen D."/>
            <person name="Proux-Wera E."/>
            <person name="Oheigeartaigh S.S."/>
            <person name="Byrne K.P."/>
            <person name="Wolfe K.H."/>
        </authorList>
    </citation>
    <scope>NUCLEOTIDE SEQUENCE [LARGE SCALE GENOMIC DNA]</scope>
    <source>
        <strain evidence="2">ATCC 10597 / BCRC 20456 / CBS 421 / NBRC 0211 / NRRL Y-12639</strain>
    </source>
</reference>
<evidence type="ECO:0008006" key="3">
    <source>
        <dbReference type="Google" id="ProtNLM"/>
    </source>
</evidence>
<dbReference type="KEGG" id="ndi:NDAI_0C06290"/>
<dbReference type="Proteomes" id="UP000000689">
    <property type="component" value="Chromosome 3"/>
</dbReference>
<dbReference type="HOGENOM" id="CLU_019618_2_0_1"/>
<dbReference type="AlphaFoldDB" id="G0W927"/>
<dbReference type="OMA" id="KLITHQY"/>
<proteinExistence type="predicted"/>
<sequence>MDRYDRQLRLWGHGGQALLTKSTVCLIGPNSCLLQEIWKILVLAGQRNFIWVIEDGNEIDDNQFFYDDIVRDLSALHPQGIIVEKKESLCDIEWVKLSVVILANSSNKYYLETLSMEEVKLHLPPVFTAYVHGMVGYLHLSLSEPYFVMESHPDNVVPELRLDKPWPELVKYMESFDLKSMDEYSLAKLPYPVILYHAIIYIKEIMGINPATLTSSQFRGYLTHYIHELSPGNVNDLNFIEAKRFSYLALPNPTLQKKLESVIDYAKQSYNLCTDEYNRNVSILLQTLEIYLKENANNHYPLPARIPDMESSTEEFNKIKMVYEGENMKSLDRLMELLQENKYDIPKSLLEVFCDNIKNIQYQEPSTYSIERSLFNTSNRLLRDLLELQYGSANNIKMDEHMEKVLSLNSYPTSTFIGGVVAQETIKLITHQYIPINNTFLFDASKNESTILRL</sequence>
<name>G0W927_NAUDC</name>
<dbReference type="GO" id="GO:0019781">
    <property type="term" value="F:NEDD8 activating enzyme activity"/>
    <property type="evidence" value="ECO:0007669"/>
    <property type="project" value="EnsemblFungi"/>
</dbReference>
<dbReference type="GO" id="GO:0045116">
    <property type="term" value="P:protein neddylation"/>
    <property type="evidence" value="ECO:0007669"/>
    <property type="project" value="EnsemblFungi"/>
</dbReference>
<dbReference type="eggNOG" id="KOG2016">
    <property type="taxonomic scope" value="Eukaryota"/>
</dbReference>
<evidence type="ECO:0000313" key="2">
    <source>
        <dbReference type="Proteomes" id="UP000000689"/>
    </source>
</evidence>
<evidence type="ECO:0000313" key="1">
    <source>
        <dbReference type="EMBL" id="CCD24288.1"/>
    </source>
</evidence>
<dbReference type="GO" id="GO:0120123">
    <property type="term" value="C:ubiquitin activating enzyme complex"/>
    <property type="evidence" value="ECO:0007669"/>
    <property type="project" value="EnsemblFungi"/>
</dbReference>
<accession>G0W927</accession>
<dbReference type="OrthoDB" id="1708823at2759"/>